<reference evidence="1 2" key="1">
    <citation type="journal article" date="2017" name="Front. Microbiol.">
        <title>Comparative Genomic Analysis of the Class Epsilonproteobacteria and Proposed Reclassification to Epsilonbacteraeota (phyl. nov.).</title>
        <authorList>
            <person name="Waite D.W."/>
            <person name="Vanwonterghem I."/>
            <person name="Rinke C."/>
            <person name="Parks D.H."/>
            <person name="Zhang Y."/>
            <person name="Takai K."/>
            <person name="Sievert S.M."/>
            <person name="Simon J."/>
            <person name="Campbell B.J."/>
            <person name="Hanson T.E."/>
            <person name="Woyke T."/>
            <person name="Klotz M.G."/>
            <person name="Hugenholtz P."/>
        </authorList>
    </citation>
    <scope>NUCLEOTIDE SEQUENCE [LARGE SCALE GENOMIC DNA]</scope>
    <source>
        <strain evidence="1">UBA12443</strain>
    </source>
</reference>
<organism evidence="1 2">
    <name type="scientific">Sulfuricurvum kujiense</name>
    <dbReference type="NCBI Taxonomy" id="148813"/>
    <lineage>
        <taxon>Bacteria</taxon>
        <taxon>Pseudomonadati</taxon>
        <taxon>Campylobacterota</taxon>
        <taxon>Epsilonproteobacteria</taxon>
        <taxon>Campylobacterales</taxon>
        <taxon>Sulfurimonadaceae</taxon>
        <taxon>Sulfuricurvum</taxon>
    </lineage>
</organism>
<evidence type="ECO:0000313" key="2">
    <source>
        <dbReference type="Proteomes" id="UP000228859"/>
    </source>
</evidence>
<evidence type="ECO:0000313" key="1">
    <source>
        <dbReference type="EMBL" id="DAB39180.1"/>
    </source>
</evidence>
<dbReference type="EMBL" id="DLUI01000034">
    <property type="protein sequence ID" value="DAB39180.1"/>
    <property type="molecule type" value="Genomic_DNA"/>
</dbReference>
<proteinExistence type="predicted"/>
<comment type="caution">
    <text evidence="1">The sequence shown here is derived from an EMBL/GenBank/DDBJ whole genome shotgun (WGS) entry which is preliminary data.</text>
</comment>
<protein>
    <submittedName>
        <fullName evidence="1">Uncharacterized protein</fullName>
    </submittedName>
</protein>
<name>A0A2D3WJG2_9BACT</name>
<dbReference type="RefSeq" id="WP_294895898.1">
    <property type="nucleotide sequence ID" value="NZ_DLUI01000034.1"/>
</dbReference>
<dbReference type="Proteomes" id="UP000228859">
    <property type="component" value="Unassembled WGS sequence"/>
</dbReference>
<gene>
    <name evidence="1" type="ORF">CFH83_02080</name>
</gene>
<sequence length="244" mass="27939">MEPLLYLLVSEGPTDFLVISEISKRISLNTGKKIEIRALAPQKDATTGRYDDFGWKEVRRWCKLYGKNIDPTLNSLEAFAARRKNWMAEIAISGANGLIIQMDTDIVDEITDVLPPYSGSTKRAQKHFCNKAFLTWLGESIKPSNLYFLHSVHSTENWVLATHDRTELIFSDLPPSFDFEMLTTDEVIGRLNLLAYQTYVKSKRLKLNKDLSLYSKYAKKISDKLHKVRTECDEVNGLCNQLEL</sequence>
<dbReference type="AlphaFoldDB" id="A0A2D3WJG2"/>
<accession>A0A2D3WJG2</accession>